<reference evidence="2" key="1">
    <citation type="submission" date="2021-07" db="EMBL/GenBank/DDBJ databases">
        <authorList>
            <person name="Durling M."/>
        </authorList>
    </citation>
    <scope>NUCLEOTIDE SEQUENCE</scope>
</reference>
<proteinExistence type="predicted"/>
<comment type="caution">
    <text evidence="2">The sequence shown here is derived from an EMBL/GenBank/DDBJ whole genome shotgun (WGS) entry which is preliminary data.</text>
</comment>
<feature type="region of interest" description="Disordered" evidence="1">
    <location>
        <begin position="163"/>
        <end position="185"/>
    </location>
</feature>
<evidence type="ECO:0000313" key="2">
    <source>
        <dbReference type="EMBL" id="CAG8981882.1"/>
    </source>
</evidence>
<keyword evidence="3" id="KW-1185">Reference proteome</keyword>
<evidence type="ECO:0000313" key="3">
    <source>
        <dbReference type="Proteomes" id="UP000701801"/>
    </source>
</evidence>
<name>A0A9N9LY53_9HELO</name>
<dbReference type="OrthoDB" id="3437405at2759"/>
<organism evidence="2 3">
    <name type="scientific">Hymenoscyphus albidus</name>
    <dbReference type="NCBI Taxonomy" id="595503"/>
    <lineage>
        <taxon>Eukaryota</taxon>
        <taxon>Fungi</taxon>
        <taxon>Dikarya</taxon>
        <taxon>Ascomycota</taxon>
        <taxon>Pezizomycotina</taxon>
        <taxon>Leotiomycetes</taxon>
        <taxon>Helotiales</taxon>
        <taxon>Helotiaceae</taxon>
        <taxon>Hymenoscyphus</taxon>
    </lineage>
</organism>
<sequence>MQAELPELDYLASLSLLLDREFAHKYLQRHIENPPNVRMEPWIRTLSDVQVQNFGFLIYRLSYSETDEEWASKNERIIQEVEKVLEEIVGGECAVLRWIDGRKVEVEEGDLEGARKHFNSATIPESPNHIPRGLTTRTAIAVTPASLKSFDYDFCPFIHAIDPQYEPEKGPSQPSSAAEGRRTEPRHVYTQGYKESILLPLHIIYTDPYALRSGSSQVPMVNMEEMWAIATKHPWGLYTAPTTGETRREWRQMKELAGFTIKYAKDSISGNISSNS</sequence>
<dbReference type="EMBL" id="CAJVRM010000532">
    <property type="protein sequence ID" value="CAG8981882.1"/>
    <property type="molecule type" value="Genomic_DNA"/>
</dbReference>
<dbReference type="AlphaFoldDB" id="A0A9N9LY53"/>
<dbReference type="Proteomes" id="UP000701801">
    <property type="component" value="Unassembled WGS sequence"/>
</dbReference>
<evidence type="ECO:0000256" key="1">
    <source>
        <dbReference type="SAM" id="MobiDB-lite"/>
    </source>
</evidence>
<gene>
    <name evidence="2" type="ORF">HYALB_00013962</name>
</gene>
<protein>
    <submittedName>
        <fullName evidence="2">Uncharacterized protein</fullName>
    </submittedName>
</protein>
<accession>A0A9N9LY53</accession>